<feature type="region of interest" description="Disordered" evidence="1">
    <location>
        <begin position="127"/>
        <end position="216"/>
    </location>
</feature>
<sequence length="216" mass="25003">MPSFFNHYRNYSWPPSVEDYGSSDEDELPDIDDDPFAHFLTPVNEEDDPYDALSFSAGIIATDNAPSKKSSKFRNSVAKKWARYVARHHEELHELYHEQKPDGDDNEGYIIELDDARLLEMPRTQSILSTSKNAAEPTRERTQELLRPSRGRRRSRRTSRTLSGHRHSWREPSPDLFTVMETEEVEHATTKTKTKTKDGEERRRSNAGEVVEKAKL</sequence>
<feature type="compositionally biased region" description="Acidic residues" evidence="1">
    <location>
        <begin position="21"/>
        <end position="34"/>
    </location>
</feature>
<feature type="compositionally biased region" description="Basic and acidic residues" evidence="1">
    <location>
        <begin position="185"/>
        <end position="216"/>
    </location>
</feature>
<gene>
    <name evidence="2" type="ORF">K432DRAFT_286449</name>
</gene>
<feature type="compositionally biased region" description="Basic residues" evidence="1">
    <location>
        <begin position="149"/>
        <end position="168"/>
    </location>
</feature>
<dbReference type="Proteomes" id="UP000250266">
    <property type="component" value="Unassembled WGS sequence"/>
</dbReference>
<evidence type="ECO:0000313" key="3">
    <source>
        <dbReference type="Proteomes" id="UP000250266"/>
    </source>
</evidence>
<evidence type="ECO:0000313" key="2">
    <source>
        <dbReference type="EMBL" id="OCK85593.1"/>
    </source>
</evidence>
<name>A0A8E2JKA6_9PEZI</name>
<organism evidence="2 3">
    <name type="scientific">Lepidopterella palustris CBS 459.81</name>
    <dbReference type="NCBI Taxonomy" id="1314670"/>
    <lineage>
        <taxon>Eukaryota</taxon>
        <taxon>Fungi</taxon>
        <taxon>Dikarya</taxon>
        <taxon>Ascomycota</taxon>
        <taxon>Pezizomycotina</taxon>
        <taxon>Dothideomycetes</taxon>
        <taxon>Pleosporomycetidae</taxon>
        <taxon>Mytilinidiales</taxon>
        <taxon>Argynnaceae</taxon>
        <taxon>Lepidopterella</taxon>
    </lineage>
</organism>
<evidence type="ECO:0000256" key="1">
    <source>
        <dbReference type="SAM" id="MobiDB-lite"/>
    </source>
</evidence>
<dbReference type="OrthoDB" id="3439027at2759"/>
<accession>A0A8E2JKA6</accession>
<reference evidence="2 3" key="1">
    <citation type="journal article" date="2016" name="Nat. Commun.">
        <title>Ectomycorrhizal ecology is imprinted in the genome of the dominant symbiotic fungus Cenococcum geophilum.</title>
        <authorList>
            <consortium name="DOE Joint Genome Institute"/>
            <person name="Peter M."/>
            <person name="Kohler A."/>
            <person name="Ohm R.A."/>
            <person name="Kuo A."/>
            <person name="Krutzmann J."/>
            <person name="Morin E."/>
            <person name="Arend M."/>
            <person name="Barry K.W."/>
            <person name="Binder M."/>
            <person name="Choi C."/>
            <person name="Clum A."/>
            <person name="Copeland A."/>
            <person name="Grisel N."/>
            <person name="Haridas S."/>
            <person name="Kipfer T."/>
            <person name="LaButti K."/>
            <person name="Lindquist E."/>
            <person name="Lipzen A."/>
            <person name="Maire R."/>
            <person name="Meier B."/>
            <person name="Mihaltcheva S."/>
            <person name="Molinier V."/>
            <person name="Murat C."/>
            <person name="Poggeler S."/>
            <person name="Quandt C.A."/>
            <person name="Sperisen C."/>
            <person name="Tritt A."/>
            <person name="Tisserant E."/>
            <person name="Crous P.W."/>
            <person name="Henrissat B."/>
            <person name="Nehls U."/>
            <person name="Egli S."/>
            <person name="Spatafora J.W."/>
            <person name="Grigoriev I.V."/>
            <person name="Martin F.M."/>
        </authorList>
    </citation>
    <scope>NUCLEOTIDE SEQUENCE [LARGE SCALE GENOMIC DNA]</scope>
    <source>
        <strain evidence="2 3">CBS 459.81</strain>
    </source>
</reference>
<keyword evidence="3" id="KW-1185">Reference proteome</keyword>
<dbReference type="AlphaFoldDB" id="A0A8E2JKA6"/>
<protein>
    <submittedName>
        <fullName evidence="2">Uncharacterized protein</fullName>
    </submittedName>
</protein>
<feature type="region of interest" description="Disordered" evidence="1">
    <location>
        <begin position="1"/>
        <end position="34"/>
    </location>
</feature>
<dbReference type="EMBL" id="KV744816">
    <property type="protein sequence ID" value="OCK85593.1"/>
    <property type="molecule type" value="Genomic_DNA"/>
</dbReference>
<proteinExistence type="predicted"/>